<dbReference type="AlphaFoldDB" id="A0A6S6SJQ9"/>
<dbReference type="PANTHER" id="PTHR43537:SF5">
    <property type="entry name" value="UXU OPERON TRANSCRIPTIONAL REGULATOR"/>
    <property type="match status" value="1"/>
</dbReference>
<feature type="domain" description="HTH gntR-type" evidence="4">
    <location>
        <begin position="22"/>
        <end position="89"/>
    </location>
</feature>
<evidence type="ECO:0000313" key="5">
    <source>
        <dbReference type="EMBL" id="CAA6806398.1"/>
    </source>
</evidence>
<dbReference type="InterPro" id="IPR036390">
    <property type="entry name" value="WH_DNA-bd_sf"/>
</dbReference>
<dbReference type="SMART" id="SM00345">
    <property type="entry name" value="HTH_GNTR"/>
    <property type="match status" value="1"/>
</dbReference>
<proteinExistence type="predicted"/>
<dbReference type="InterPro" id="IPR011711">
    <property type="entry name" value="GntR_C"/>
</dbReference>
<evidence type="ECO:0000259" key="4">
    <source>
        <dbReference type="PROSITE" id="PS50949"/>
    </source>
</evidence>
<protein>
    <submittedName>
        <fullName evidence="5">GntR family transcriptional regulator</fullName>
    </submittedName>
</protein>
<dbReference type="GO" id="GO:0003677">
    <property type="term" value="F:DNA binding"/>
    <property type="evidence" value="ECO:0007669"/>
    <property type="project" value="UniProtKB-KW"/>
</dbReference>
<evidence type="ECO:0000256" key="3">
    <source>
        <dbReference type="ARBA" id="ARBA00023163"/>
    </source>
</evidence>
<dbReference type="SMART" id="SM00895">
    <property type="entry name" value="FCD"/>
    <property type="match status" value="1"/>
</dbReference>
<organism evidence="5">
    <name type="scientific">uncultured Thiotrichaceae bacterium</name>
    <dbReference type="NCBI Taxonomy" id="298394"/>
    <lineage>
        <taxon>Bacteria</taxon>
        <taxon>Pseudomonadati</taxon>
        <taxon>Pseudomonadota</taxon>
        <taxon>Gammaproteobacteria</taxon>
        <taxon>Thiotrichales</taxon>
        <taxon>Thiotrichaceae</taxon>
        <taxon>environmental samples</taxon>
    </lineage>
</organism>
<dbReference type="PANTHER" id="PTHR43537">
    <property type="entry name" value="TRANSCRIPTIONAL REGULATOR, GNTR FAMILY"/>
    <property type="match status" value="1"/>
</dbReference>
<dbReference type="PROSITE" id="PS50949">
    <property type="entry name" value="HTH_GNTR"/>
    <property type="match status" value="1"/>
</dbReference>
<keyword evidence="2" id="KW-0238">DNA-binding</keyword>
<name>A0A6S6SJQ9_9GAMM</name>
<dbReference type="Gene3D" id="1.10.10.10">
    <property type="entry name" value="Winged helix-like DNA-binding domain superfamily/Winged helix DNA-binding domain"/>
    <property type="match status" value="1"/>
</dbReference>
<dbReference type="Pfam" id="PF00392">
    <property type="entry name" value="GntR"/>
    <property type="match status" value="1"/>
</dbReference>
<reference evidence="5" key="1">
    <citation type="submission" date="2020-01" db="EMBL/GenBank/DDBJ databases">
        <authorList>
            <person name="Meier V. D."/>
            <person name="Meier V D."/>
        </authorList>
    </citation>
    <scope>NUCLEOTIDE SEQUENCE</scope>
    <source>
        <strain evidence="5">HLG_WM_MAG_09</strain>
    </source>
</reference>
<dbReference type="SUPFAM" id="SSF48008">
    <property type="entry name" value="GntR ligand-binding domain-like"/>
    <property type="match status" value="1"/>
</dbReference>
<dbReference type="CDD" id="cd07377">
    <property type="entry name" value="WHTH_GntR"/>
    <property type="match status" value="1"/>
</dbReference>
<dbReference type="InterPro" id="IPR036388">
    <property type="entry name" value="WH-like_DNA-bd_sf"/>
</dbReference>
<dbReference type="InterPro" id="IPR008920">
    <property type="entry name" value="TF_FadR/GntR_C"/>
</dbReference>
<dbReference type="SUPFAM" id="SSF46785">
    <property type="entry name" value="Winged helix' DNA-binding domain"/>
    <property type="match status" value="1"/>
</dbReference>
<gene>
    <name evidence="5" type="ORF">HELGO_WM31024</name>
</gene>
<evidence type="ECO:0000256" key="1">
    <source>
        <dbReference type="ARBA" id="ARBA00023015"/>
    </source>
</evidence>
<keyword evidence="3" id="KW-0804">Transcription</keyword>
<dbReference type="InterPro" id="IPR000524">
    <property type="entry name" value="Tscrpt_reg_HTH_GntR"/>
</dbReference>
<accession>A0A6S6SJQ9</accession>
<dbReference type="GO" id="GO:0003700">
    <property type="term" value="F:DNA-binding transcription factor activity"/>
    <property type="evidence" value="ECO:0007669"/>
    <property type="project" value="InterPro"/>
</dbReference>
<sequence length="254" mass="28478">MVDLKDNTISELLSEATLNPKEGLVQQIYVILMDHIVNIRLKPGQAMSEKEISDSLKASKTPVREALIKLEDTGLVRIVPKSGTYVSPISIERYIEACFTRTQLEIGAVRRAAERSNNLRSVLNLESIISKQVQALEAGEGQLFFQEDQALHKAFFTMAGIPGIWELVKKTQADVNRIRHLKRLYNIRREAQVIDEHKAIVAAIRSGSPDDAETALIQHIGSLETEIDTLSSHPELLDYIETLNASGKRRKQAR</sequence>
<dbReference type="Pfam" id="PF07729">
    <property type="entry name" value="FCD"/>
    <property type="match status" value="1"/>
</dbReference>
<dbReference type="Gene3D" id="1.20.120.530">
    <property type="entry name" value="GntR ligand-binding domain-like"/>
    <property type="match status" value="1"/>
</dbReference>
<evidence type="ECO:0000256" key="2">
    <source>
        <dbReference type="ARBA" id="ARBA00023125"/>
    </source>
</evidence>
<dbReference type="EMBL" id="CACVAT010000094">
    <property type="protein sequence ID" value="CAA6806398.1"/>
    <property type="molecule type" value="Genomic_DNA"/>
</dbReference>
<keyword evidence="1" id="KW-0805">Transcription regulation</keyword>